<reference evidence="1 2" key="1">
    <citation type="submission" date="2014-03" db="EMBL/GenBank/DDBJ databases">
        <title>Draft genome of the hookworm Oesophagostomum dentatum.</title>
        <authorList>
            <person name="Mitreva M."/>
        </authorList>
    </citation>
    <scope>NUCLEOTIDE SEQUENCE [LARGE SCALE GENOMIC DNA]</scope>
    <source>
        <strain evidence="1 2">OD-Hann</strain>
    </source>
</reference>
<accession>A0A0B1SP77</accession>
<organism evidence="1 2">
    <name type="scientific">Oesophagostomum dentatum</name>
    <name type="common">Nodular worm</name>
    <dbReference type="NCBI Taxonomy" id="61180"/>
    <lineage>
        <taxon>Eukaryota</taxon>
        <taxon>Metazoa</taxon>
        <taxon>Ecdysozoa</taxon>
        <taxon>Nematoda</taxon>
        <taxon>Chromadorea</taxon>
        <taxon>Rhabditida</taxon>
        <taxon>Rhabditina</taxon>
        <taxon>Rhabditomorpha</taxon>
        <taxon>Strongyloidea</taxon>
        <taxon>Strongylidae</taxon>
        <taxon>Oesophagostomum</taxon>
    </lineage>
</organism>
<evidence type="ECO:0000313" key="2">
    <source>
        <dbReference type="Proteomes" id="UP000053660"/>
    </source>
</evidence>
<proteinExistence type="predicted"/>
<dbReference type="Proteomes" id="UP000053660">
    <property type="component" value="Unassembled WGS sequence"/>
</dbReference>
<protein>
    <submittedName>
        <fullName evidence="1">Uncharacterized protein</fullName>
    </submittedName>
</protein>
<evidence type="ECO:0000313" key="1">
    <source>
        <dbReference type="EMBL" id="KHJ85010.1"/>
    </source>
</evidence>
<dbReference type="OrthoDB" id="5876805at2759"/>
<dbReference type="AlphaFoldDB" id="A0A0B1SP77"/>
<keyword evidence="2" id="KW-1185">Reference proteome</keyword>
<dbReference type="EMBL" id="KN565764">
    <property type="protein sequence ID" value="KHJ85010.1"/>
    <property type="molecule type" value="Genomic_DNA"/>
</dbReference>
<gene>
    <name evidence="1" type="ORF">OESDEN_15269</name>
</gene>
<sequence length="221" mass="25856">MHIDESPEEQREVAVVEEDDHTSSFFAALEQDSSPRVEGSEYEDPFKQMELDFVDSERIRKLKELRRLQKPSYSLDDEIEEMLKLSVGDRVGFINYAHASMDVMEQDEYLRHALIFTAKCMECDEEIIVAKRQKTYCVKCFREKRKLGMTVCSCRITIPIAYRRRNGTPAQLLLEIPREIWASLSSNSGFFSTERVTELHREENIGKFIIQLNNMIRFAEV</sequence>
<name>A0A0B1SP77_OESDE</name>